<dbReference type="Proteomes" id="UP000076154">
    <property type="component" value="Unassembled WGS sequence"/>
</dbReference>
<organism evidence="1 2">
    <name type="scientific">Hypsizygus marmoreus</name>
    <name type="common">White beech mushroom</name>
    <name type="synonym">Agaricus marmoreus</name>
    <dbReference type="NCBI Taxonomy" id="39966"/>
    <lineage>
        <taxon>Eukaryota</taxon>
        <taxon>Fungi</taxon>
        <taxon>Dikarya</taxon>
        <taxon>Basidiomycota</taxon>
        <taxon>Agaricomycotina</taxon>
        <taxon>Agaricomycetes</taxon>
        <taxon>Agaricomycetidae</taxon>
        <taxon>Agaricales</taxon>
        <taxon>Tricholomatineae</taxon>
        <taxon>Lyophyllaceae</taxon>
        <taxon>Hypsizygus</taxon>
    </lineage>
</organism>
<name>A0A369K8E0_HYPMA</name>
<dbReference type="InParanoid" id="A0A369K8E0"/>
<gene>
    <name evidence="1" type="ORF">Hypma_004582</name>
</gene>
<accession>A0A369K8E0</accession>
<sequence>MAGLTCAAGYDLIRNIMLRSNKSFSGDPAKTAELRGLVIFCIYYLLHASWSSTTKTGSQRSREGLLRHRAHLKFQLTYSTVKMVSRFYTANDAQKTRYKVSAITSWKH</sequence>
<dbReference type="EMBL" id="LUEZ02000018">
    <property type="protein sequence ID" value="RDB27166.1"/>
    <property type="molecule type" value="Genomic_DNA"/>
</dbReference>
<evidence type="ECO:0000313" key="1">
    <source>
        <dbReference type="EMBL" id="RDB27166.1"/>
    </source>
</evidence>
<evidence type="ECO:0000313" key="2">
    <source>
        <dbReference type="Proteomes" id="UP000076154"/>
    </source>
</evidence>
<keyword evidence="2" id="KW-1185">Reference proteome</keyword>
<proteinExistence type="predicted"/>
<dbReference type="AlphaFoldDB" id="A0A369K8E0"/>
<comment type="caution">
    <text evidence="1">The sequence shown here is derived from an EMBL/GenBank/DDBJ whole genome shotgun (WGS) entry which is preliminary data.</text>
</comment>
<protein>
    <submittedName>
        <fullName evidence="1">Uncharacterized protein</fullName>
    </submittedName>
</protein>
<reference evidence="1" key="1">
    <citation type="submission" date="2018-04" db="EMBL/GenBank/DDBJ databases">
        <title>Whole genome sequencing of Hypsizygus marmoreus.</title>
        <authorList>
            <person name="Choi I.-G."/>
            <person name="Min B."/>
            <person name="Kim J.-G."/>
            <person name="Kim S."/>
            <person name="Oh Y.-L."/>
            <person name="Kong W.-S."/>
            <person name="Park H."/>
            <person name="Jeong J."/>
            <person name="Song E.-S."/>
        </authorList>
    </citation>
    <scope>NUCLEOTIDE SEQUENCE [LARGE SCALE GENOMIC DNA]</scope>
    <source>
        <strain evidence="1">51987-8</strain>
    </source>
</reference>